<dbReference type="RefSeq" id="WP_070355359.1">
    <property type="nucleotide sequence ID" value="NZ_MCHX01000067.1"/>
</dbReference>
<keyword evidence="2" id="KW-1185">Reference proteome</keyword>
<evidence type="ECO:0000313" key="2">
    <source>
        <dbReference type="Proteomes" id="UP000178953"/>
    </source>
</evidence>
<comment type="caution">
    <text evidence="1">The sequence shown here is derived from an EMBL/GenBank/DDBJ whole genome shotgun (WGS) entry which is preliminary data.</text>
</comment>
<sequence length="126" mass="14359">MTHPDGMFSEPRIADRSLKWWRETGEFELRQVLHWRWDPIGVAREFPYAADEYHAYAPEVVSSLAQGASASEIALLLASIENDRMWGAGPYVGEPSDRLRDLGEAIVASYTASQERWHEFGPLPRQ</sequence>
<accession>A0A1E8Q0K7</accession>
<dbReference type="AlphaFoldDB" id="A0A1E8Q0K7"/>
<reference evidence="1 2" key="1">
    <citation type="submission" date="2016-09" db="EMBL/GenBank/DDBJ databases">
        <title>genome sequence of Mycobacterium sp. 739 SCH.</title>
        <authorList>
            <person name="Greninger A.L."/>
            <person name="Qin X."/>
            <person name="Jerome K."/>
            <person name="Vora S."/>
            <person name="Quinn K."/>
        </authorList>
    </citation>
    <scope>NUCLEOTIDE SEQUENCE [LARGE SCALE GENOMIC DNA]</scope>
    <source>
        <strain evidence="1 2">SCH</strain>
    </source>
</reference>
<gene>
    <name evidence="1" type="ORF">BEL07_22860</name>
</gene>
<dbReference type="Proteomes" id="UP000178953">
    <property type="component" value="Unassembled WGS sequence"/>
</dbReference>
<protein>
    <submittedName>
        <fullName evidence="1">Uncharacterized protein</fullName>
    </submittedName>
</protein>
<dbReference type="EMBL" id="MCHX01000067">
    <property type="protein sequence ID" value="OFJ51414.1"/>
    <property type="molecule type" value="Genomic_DNA"/>
</dbReference>
<name>A0A1E8Q0K7_9MYCO</name>
<organism evidence="1 2">
    <name type="scientific">Mycolicibacterium grossiae</name>
    <dbReference type="NCBI Taxonomy" id="1552759"/>
    <lineage>
        <taxon>Bacteria</taxon>
        <taxon>Bacillati</taxon>
        <taxon>Actinomycetota</taxon>
        <taxon>Actinomycetes</taxon>
        <taxon>Mycobacteriales</taxon>
        <taxon>Mycobacteriaceae</taxon>
        <taxon>Mycolicibacterium</taxon>
    </lineage>
</organism>
<proteinExistence type="predicted"/>
<evidence type="ECO:0000313" key="1">
    <source>
        <dbReference type="EMBL" id="OFJ51414.1"/>
    </source>
</evidence>